<gene>
    <name evidence="4" type="ORF">HD596_009995</name>
</gene>
<dbReference type="SUPFAM" id="SSF46689">
    <property type="entry name" value="Homeodomain-like"/>
    <property type="match status" value="1"/>
</dbReference>
<dbReference type="Pfam" id="PF00440">
    <property type="entry name" value="TetR_N"/>
    <property type="match status" value="1"/>
</dbReference>
<evidence type="ECO:0000256" key="1">
    <source>
        <dbReference type="ARBA" id="ARBA00023125"/>
    </source>
</evidence>
<proteinExistence type="predicted"/>
<evidence type="ECO:0000259" key="3">
    <source>
        <dbReference type="Pfam" id="PF00440"/>
    </source>
</evidence>
<keyword evidence="5" id="KW-1185">Reference proteome</keyword>
<reference evidence="4 5" key="1">
    <citation type="submission" date="2020-08" db="EMBL/GenBank/DDBJ databases">
        <title>Sequencing the genomes of 1000 actinobacteria strains.</title>
        <authorList>
            <person name="Klenk H.-P."/>
        </authorList>
    </citation>
    <scope>NUCLEOTIDE SEQUENCE [LARGE SCALE GENOMIC DNA]</scope>
    <source>
        <strain evidence="4 5">DSM 45507</strain>
    </source>
</reference>
<dbReference type="InterPro" id="IPR001647">
    <property type="entry name" value="HTH_TetR"/>
</dbReference>
<accession>A0A7W9LGS1</accession>
<feature type="region of interest" description="Disordered" evidence="2">
    <location>
        <begin position="34"/>
        <end position="71"/>
    </location>
</feature>
<feature type="domain" description="HTH tetR-type" evidence="3">
    <location>
        <begin position="1"/>
        <end position="28"/>
    </location>
</feature>
<dbReference type="GO" id="GO:0003677">
    <property type="term" value="F:DNA binding"/>
    <property type="evidence" value="ECO:0007669"/>
    <property type="project" value="UniProtKB-KW"/>
</dbReference>
<evidence type="ECO:0000256" key="2">
    <source>
        <dbReference type="SAM" id="MobiDB-lite"/>
    </source>
</evidence>
<sequence>MDMIATEAGVAKHTIDHHFGDKRTVLRETIATEAERAMRKNPRRRLPAAATGGADSRGLSGSSVILRGACG</sequence>
<dbReference type="Proteomes" id="UP000579153">
    <property type="component" value="Unassembled WGS sequence"/>
</dbReference>
<name>A0A7W9LGS1_9ACTN</name>
<comment type="caution">
    <text evidence="4">The sequence shown here is derived from an EMBL/GenBank/DDBJ whole genome shotgun (WGS) entry which is preliminary data.</text>
</comment>
<evidence type="ECO:0000313" key="5">
    <source>
        <dbReference type="Proteomes" id="UP000579153"/>
    </source>
</evidence>
<dbReference type="Gene3D" id="1.10.357.10">
    <property type="entry name" value="Tetracycline Repressor, domain 2"/>
    <property type="match status" value="1"/>
</dbReference>
<organism evidence="4 5">
    <name type="scientific">Nonomuraea jabiensis</name>
    <dbReference type="NCBI Taxonomy" id="882448"/>
    <lineage>
        <taxon>Bacteria</taxon>
        <taxon>Bacillati</taxon>
        <taxon>Actinomycetota</taxon>
        <taxon>Actinomycetes</taxon>
        <taxon>Streptosporangiales</taxon>
        <taxon>Streptosporangiaceae</taxon>
        <taxon>Nonomuraea</taxon>
    </lineage>
</organism>
<dbReference type="AlphaFoldDB" id="A0A7W9LGS1"/>
<keyword evidence="1" id="KW-0238">DNA-binding</keyword>
<dbReference type="EMBL" id="JACHMB010000001">
    <property type="protein sequence ID" value="MBB5783239.1"/>
    <property type="molecule type" value="Genomic_DNA"/>
</dbReference>
<protein>
    <submittedName>
        <fullName evidence="4">AcrR family transcriptional regulator</fullName>
    </submittedName>
</protein>
<evidence type="ECO:0000313" key="4">
    <source>
        <dbReference type="EMBL" id="MBB5783239.1"/>
    </source>
</evidence>
<dbReference type="InterPro" id="IPR009057">
    <property type="entry name" value="Homeodomain-like_sf"/>
</dbReference>